<feature type="transmembrane region" description="Helical" evidence="12">
    <location>
        <begin position="21"/>
        <end position="44"/>
    </location>
</feature>
<name>A0A549TBV4_9HYPH</name>
<evidence type="ECO:0000256" key="6">
    <source>
        <dbReference type="ARBA" id="ARBA00022692"/>
    </source>
</evidence>
<keyword evidence="7 11" id="KW-0735">Signal-anchor</keyword>
<dbReference type="InterPro" id="IPR007533">
    <property type="entry name" value="Cyt_c_oxidase_assmbl_CtaG"/>
</dbReference>
<dbReference type="SUPFAM" id="SSF110111">
    <property type="entry name" value="Ctag/Cox11"/>
    <property type="match status" value="1"/>
</dbReference>
<evidence type="ECO:0000256" key="2">
    <source>
        <dbReference type="ARBA" id="ARBA00004382"/>
    </source>
</evidence>
<dbReference type="GO" id="GO:0008535">
    <property type="term" value="P:respiratory chain complex IV assembly"/>
    <property type="evidence" value="ECO:0007669"/>
    <property type="project" value="UniProtKB-UniRule"/>
</dbReference>
<dbReference type="Pfam" id="PF04442">
    <property type="entry name" value="CtaG_Cox11"/>
    <property type="match status" value="1"/>
</dbReference>
<dbReference type="Proteomes" id="UP000316801">
    <property type="component" value="Unassembled WGS sequence"/>
</dbReference>
<evidence type="ECO:0000256" key="8">
    <source>
        <dbReference type="ARBA" id="ARBA00022989"/>
    </source>
</evidence>
<dbReference type="NCBIfam" id="NF003465">
    <property type="entry name" value="PRK05089.1"/>
    <property type="match status" value="1"/>
</dbReference>
<comment type="caution">
    <text evidence="13">The sequence shown here is derived from an EMBL/GenBank/DDBJ whole genome shotgun (WGS) entry which is preliminary data.</text>
</comment>
<accession>A0A549TBV4</accession>
<keyword evidence="11" id="KW-0997">Cell inner membrane</keyword>
<keyword evidence="9 11" id="KW-0186">Copper</keyword>
<evidence type="ECO:0000256" key="1">
    <source>
        <dbReference type="ARBA" id="ARBA00004007"/>
    </source>
</evidence>
<dbReference type="GO" id="GO:0005886">
    <property type="term" value="C:plasma membrane"/>
    <property type="evidence" value="ECO:0007669"/>
    <property type="project" value="UniProtKB-SubCell"/>
</dbReference>
<feature type="topological domain" description="Periplasmic" evidence="11">
    <location>
        <begin position="41"/>
        <end position="206"/>
    </location>
</feature>
<evidence type="ECO:0000256" key="7">
    <source>
        <dbReference type="ARBA" id="ARBA00022968"/>
    </source>
</evidence>
<dbReference type="PIRSF" id="PIRSF005413">
    <property type="entry name" value="COX11"/>
    <property type="match status" value="1"/>
</dbReference>
<dbReference type="PANTHER" id="PTHR21320:SF3">
    <property type="entry name" value="CYTOCHROME C OXIDASE ASSEMBLY PROTEIN COX11, MITOCHONDRIAL-RELATED"/>
    <property type="match status" value="1"/>
</dbReference>
<keyword evidence="14" id="KW-1185">Reference proteome</keyword>
<comment type="function">
    <text evidence="1 11">Exerts its effect at some terminal stage of cytochrome c oxidase synthesis, probably by being involved in the insertion of the copper B into subunit I.</text>
</comment>
<reference evidence="13 14" key="1">
    <citation type="submission" date="2019-07" db="EMBL/GenBank/DDBJ databases">
        <title>Ln-dependent methylotrophs.</title>
        <authorList>
            <person name="Tani A."/>
        </authorList>
    </citation>
    <scope>NUCLEOTIDE SEQUENCE [LARGE SCALE GENOMIC DNA]</scope>
    <source>
        <strain evidence="13 14">SM12</strain>
    </source>
</reference>
<gene>
    <name evidence="11" type="primary">ctaG</name>
    <name evidence="13" type="ORF">FNA46_09550</name>
</gene>
<evidence type="ECO:0000313" key="14">
    <source>
        <dbReference type="Proteomes" id="UP000316801"/>
    </source>
</evidence>
<dbReference type="AlphaFoldDB" id="A0A549TBV4"/>
<dbReference type="Gene3D" id="2.60.370.10">
    <property type="entry name" value="Ctag/Cox11"/>
    <property type="match status" value="1"/>
</dbReference>
<protein>
    <recommendedName>
        <fullName evidence="4 11">Cytochrome c oxidase assembly protein CtaG</fullName>
    </recommendedName>
</protein>
<dbReference type="FunFam" id="2.60.370.10:FF:000001">
    <property type="entry name" value="COX11 cytochrome c oxidase assembly homolog"/>
    <property type="match status" value="1"/>
</dbReference>
<evidence type="ECO:0000256" key="3">
    <source>
        <dbReference type="ARBA" id="ARBA00009620"/>
    </source>
</evidence>
<dbReference type="InterPro" id="IPR023471">
    <property type="entry name" value="CtaG/Cox11_dom_sf"/>
</dbReference>
<evidence type="ECO:0000256" key="11">
    <source>
        <dbReference type="HAMAP-Rule" id="MF_00155"/>
    </source>
</evidence>
<evidence type="ECO:0000256" key="4">
    <source>
        <dbReference type="ARBA" id="ARBA00015384"/>
    </source>
</evidence>
<keyword evidence="8 11" id="KW-1133">Transmembrane helix</keyword>
<comment type="similarity">
    <text evidence="3 11">Belongs to the COX11/CtaG family.</text>
</comment>
<organism evidence="13 14">
    <name type="scientific">Rhizobium straminoryzae</name>
    <dbReference type="NCBI Taxonomy" id="1387186"/>
    <lineage>
        <taxon>Bacteria</taxon>
        <taxon>Pseudomonadati</taxon>
        <taxon>Pseudomonadota</taxon>
        <taxon>Alphaproteobacteria</taxon>
        <taxon>Hyphomicrobiales</taxon>
        <taxon>Rhizobiaceae</taxon>
        <taxon>Rhizobium/Agrobacterium group</taxon>
        <taxon>Rhizobium</taxon>
    </lineage>
</organism>
<evidence type="ECO:0000256" key="12">
    <source>
        <dbReference type="SAM" id="Phobius"/>
    </source>
</evidence>
<keyword evidence="6 11" id="KW-0812">Transmembrane</keyword>
<proteinExistence type="inferred from homology"/>
<evidence type="ECO:0000256" key="9">
    <source>
        <dbReference type="ARBA" id="ARBA00023008"/>
    </source>
</evidence>
<sequence>MANQQQDTANGAAKGKVSNGVILASCVVFVCGMVGAAFASVPLYRLFCQVTGYNGTTQRVEQYSETVLDRTIRVSFDANTSSGLNWDFKPVDRMVEPKIGETIQISYKATNRSATPTTGTAVFNVTPMEAAVYFNKVQCFCFTETTLQPGQTLDMPVVFFVDPEIVKSEETRNIKNITLSYTFYPSQGAKPVAGLKGEKADSAKKL</sequence>
<dbReference type="GO" id="GO:0005507">
    <property type="term" value="F:copper ion binding"/>
    <property type="evidence" value="ECO:0007669"/>
    <property type="project" value="InterPro"/>
</dbReference>
<evidence type="ECO:0000256" key="10">
    <source>
        <dbReference type="ARBA" id="ARBA00023136"/>
    </source>
</evidence>
<dbReference type="PANTHER" id="PTHR21320">
    <property type="entry name" value="CYTOCHROME C OXIDASE ASSEMBLY PROTEIN COX11-RELATED"/>
    <property type="match status" value="1"/>
</dbReference>
<comment type="subcellular location">
    <subcellularLocation>
        <location evidence="2 11">Cell inner membrane</location>
        <topology evidence="2 11">Single-pass type II membrane protein</topology>
        <orientation evidence="2 11">Periplasmic side</orientation>
    </subcellularLocation>
</comment>
<feature type="topological domain" description="Cytoplasmic" evidence="11">
    <location>
        <begin position="1"/>
        <end position="17"/>
    </location>
</feature>
<keyword evidence="5 11" id="KW-1003">Cell membrane</keyword>
<keyword evidence="10 11" id="KW-0472">Membrane</keyword>
<dbReference type="HAMAP" id="MF_00155">
    <property type="entry name" value="CtaG"/>
    <property type="match status" value="1"/>
</dbReference>
<dbReference type="RefSeq" id="WP_143124956.1">
    <property type="nucleotide sequence ID" value="NZ_VJMG01000021.1"/>
</dbReference>
<evidence type="ECO:0000256" key="5">
    <source>
        <dbReference type="ARBA" id="ARBA00022475"/>
    </source>
</evidence>
<dbReference type="EMBL" id="VJMG01000021">
    <property type="protein sequence ID" value="TRL39377.1"/>
    <property type="molecule type" value="Genomic_DNA"/>
</dbReference>
<evidence type="ECO:0000313" key="13">
    <source>
        <dbReference type="EMBL" id="TRL39377.1"/>
    </source>
</evidence>